<dbReference type="EMBL" id="JASCZI010060461">
    <property type="protein sequence ID" value="MED6132124.1"/>
    <property type="molecule type" value="Genomic_DNA"/>
</dbReference>
<evidence type="ECO:0000313" key="2">
    <source>
        <dbReference type="EMBL" id="MED6132124.1"/>
    </source>
</evidence>
<dbReference type="Proteomes" id="UP001341840">
    <property type="component" value="Unassembled WGS sequence"/>
</dbReference>
<comment type="caution">
    <text evidence="2">The sequence shown here is derived from an EMBL/GenBank/DDBJ whole genome shotgun (WGS) entry which is preliminary data.</text>
</comment>
<name>A0ABU6S7L7_9FABA</name>
<accession>A0ABU6S7L7</accession>
<feature type="region of interest" description="Disordered" evidence="1">
    <location>
        <begin position="41"/>
        <end position="64"/>
    </location>
</feature>
<keyword evidence="3" id="KW-1185">Reference proteome</keyword>
<gene>
    <name evidence="2" type="ORF">PIB30_016337</name>
</gene>
<evidence type="ECO:0000256" key="1">
    <source>
        <dbReference type="SAM" id="MobiDB-lite"/>
    </source>
</evidence>
<protein>
    <submittedName>
        <fullName evidence="2">Uncharacterized protein</fullName>
    </submittedName>
</protein>
<reference evidence="2 3" key="1">
    <citation type="journal article" date="2023" name="Plants (Basel)">
        <title>Bridging the Gap: Combining Genomics and Transcriptomics Approaches to Understand Stylosanthes scabra, an Orphan Legume from the Brazilian Caatinga.</title>
        <authorList>
            <person name="Ferreira-Neto J.R.C."/>
            <person name="da Silva M.D."/>
            <person name="Binneck E."/>
            <person name="de Melo N.F."/>
            <person name="da Silva R.H."/>
            <person name="de Melo A.L.T.M."/>
            <person name="Pandolfi V."/>
            <person name="Bustamante F.O."/>
            <person name="Brasileiro-Vidal A.C."/>
            <person name="Benko-Iseppon A.M."/>
        </authorList>
    </citation>
    <scope>NUCLEOTIDE SEQUENCE [LARGE SCALE GENOMIC DNA]</scope>
    <source>
        <tissue evidence="2">Leaves</tissue>
    </source>
</reference>
<organism evidence="2 3">
    <name type="scientific">Stylosanthes scabra</name>
    <dbReference type="NCBI Taxonomy" id="79078"/>
    <lineage>
        <taxon>Eukaryota</taxon>
        <taxon>Viridiplantae</taxon>
        <taxon>Streptophyta</taxon>
        <taxon>Embryophyta</taxon>
        <taxon>Tracheophyta</taxon>
        <taxon>Spermatophyta</taxon>
        <taxon>Magnoliopsida</taxon>
        <taxon>eudicotyledons</taxon>
        <taxon>Gunneridae</taxon>
        <taxon>Pentapetalae</taxon>
        <taxon>rosids</taxon>
        <taxon>fabids</taxon>
        <taxon>Fabales</taxon>
        <taxon>Fabaceae</taxon>
        <taxon>Papilionoideae</taxon>
        <taxon>50 kb inversion clade</taxon>
        <taxon>dalbergioids sensu lato</taxon>
        <taxon>Dalbergieae</taxon>
        <taxon>Pterocarpus clade</taxon>
        <taxon>Stylosanthes</taxon>
    </lineage>
</organism>
<feature type="compositionally biased region" description="Basic and acidic residues" evidence="1">
    <location>
        <begin position="50"/>
        <end position="64"/>
    </location>
</feature>
<proteinExistence type="predicted"/>
<evidence type="ECO:0000313" key="3">
    <source>
        <dbReference type="Proteomes" id="UP001341840"/>
    </source>
</evidence>
<sequence>MQAQDPTGSPKPNGTDWIGPIKDVQTLLVQEPCTTNINRRLLTEMDQGQDEDKRGDQLSSEVRHSQPFLLVTSAELSKTPFGKLCRCTFNK</sequence>